<dbReference type="RefSeq" id="WP_015801440.1">
    <property type="nucleotide sequence ID" value="NZ_CP023445.1"/>
</dbReference>
<dbReference type="InterPro" id="IPR036271">
    <property type="entry name" value="Tet_transcr_reg_TetR-rel_C_sf"/>
</dbReference>
<gene>
    <name evidence="6" type="ORF">CNX65_13265</name>
</gene>
<keyword evidence="2 4" id="KW-0238">DNA-binding</keyword>
<feature type="DNA-binding region" description="H-T-H motif" evidence="4">
    <location>
        <begin position="41"/>
        <end position="60"/>
    </location>
</feature>
<dbReference type="GO" id="GO:0000976">
    <property type="term" value="F:transcription cis-regulatory region binding"/>
    <property type="evidence" value="ECO:0007669"/>
    <property type="project" value="TreeGrafter"/>
</dbReference>
<keyword evidence="7" id="KW-1185">Reference proteome</keyword>
<reference evidence="6" key="1">
    <citation type="submission" date="2017-09" db="EMBL/GenBank/DDBJ databases">
        <title>Complete Genome Sequence of ansamitocin-producing Bacterium Actinosynnema pretiosum X47.</title>
        <authorList>
            <person name="Cao G."/>
            <person name="Zong G."/>
            <person name="Zhong C."/>
            <person name="Fu J."/>
        </authorList>
    </citation>
    <scope>NUCLEOTIDE SEQUENCE [LARGE SCALE GENOMIC DNA]</scope>
    <source>
        <strain evidence="6">X47</strain>
    </source>
</reference>
<proteinExistence type="predicted"/>
<dbReference type="AlphaFoldDB" id="A0A290Z546"/>
<dbReference type="SUPFAM" id="SSF48498">
    <property type="entry name" value="Tetracyclin repressor-like, C-terminal domain"/>
    <property type="match status" value="1"/>
</dbReference>
<dbReference type="Proteomes" id="UP000218505">
    <property type="component" value="Chromosome"/>
</dbReference>
<accession>A0A290Z546</accession>
<keyword evidence="3" id="KW-0804">Transcription</keyword>
<sequence length="216" mass="23166">MSADPPVDDRPPLRADARRNRDQIIGAAKAIFAAHDPETVPMEEVARRARVGVGTLYRRFPDRTALVRAVVLDNFARALAEADAAGAEEPTAWDALVRLLRTSAELDLSVRLAVLSPRTWAALRADPDALELRDRVLAAIDALVLAAQAEGALRADVGAGDVIRLFSLLLRRPLCEDVEPAPFACERTLAVALDGLRARGGGLPGESLTTADVLPR</sequence>
<evidence type="ECO:0000313" key="7">
    <source>
        <dbReference type="Proteomes" id="UP000218505"/>
    </source>
</evidence>
<evidence type="ECO:0000256" key="1">
    <source>
        <dbReference type="ARBA" id="ARBA00023015"/>
    </source>
</evidence>
<dbReference type="InterPro" id="IPR050109">
    <property type="entry name" value="HTH-type_TetR-like_transc_reg"/>
</dbReference>
<dbReference type="InterPro" id="IPR001647">
    <property type="entry name" value="HTH_TetR"/>
</dbReference>
<evidence type="ECO:0000256" key="2">
    <source>
        <dbReference type="ARBA" id="ARBA00023125"/>
    </source>
</evidence>
<dbReference type="Gene3D" id="1.10.357.10">
    <property type="entry name" value="Tetracycline Repressor, domain 2"/>
    <property type="match status" value="1"/>
</dbReference>
<evidence type="ECO:0000256" key="4">
    <source>
        <dbReference type="PROSITE-ProRule" id="PRU00335"/>
    </source>
</evidence>
<dbReference type="SUPFAM" id="SSF46689">
    <property type="entry name" value="Homeodomain-like"/>
    <property type="match status" value="1"/>
</dbReference>
<dbReference type="PANTHER" id="PTHR30055">
    <property type="entry name" value="HTH-TYPE TRANSCRIPTIONAL REGULATOR RUTR"/>
    <property type="match status" value="1"/>
</dbReference>
<feature type="domain" description="HTH tetR-type" evidence="5">
    <location>
        <begin position="18"/>
        <end position="78"/>
    </location>
</feature>
<dbReference type="KEGG" id="apre:CNX65_13265"/>
<keyword evidence="1" id="KW-0805">Transcription regulation</keyword>
<organism evidence="6 7">
    <name type="scientific">Actinosynnema pretiosum</name>
    <dbReference type="NCBI Taxonomy" id="42197"/>
    <lineage>
        <taxon>Bacteria</taxon>
        <taxon>Bacillati</taxon>
        <taxon>Actinomycetota</taxon>
        <taxon>Actinomycetes</taxon>
        <taxon>Pseudonocardiales</taxon>
        <taxon>Pseudonocardiaceae</taxon>
        <taxon>Actinosynnema</taxon>
    </lineage>
</organism>
<dbReference type="Pfam" id="PF00440">
    <property type="entry name" value="TetR_N"/>
    <property type="match status" value="1"/>
</dbReference>
<dbReference type="PROSITE" id="PS50977">
    <property type="entry name" value="HTH_TETR_2"/>
    <property type="match status" value="1"/>
</dbReference>
<dbReference type="Pfam" id="PF21597">
    <property type="entry name" value="TetR_C_43"/>
    <property type="match status" value="1"/>
</dbReference>
<dbReference type="InterPro" id="IPR049445">
    <property type="entry name" value="TetR_SbtR-like_C"/>
</dbReference>
<evidence type="ECO:0000313" key="6">
    <source>
        <dbReference type="EMBL" id="ATE54140.1"/>
    </source>
</evidence>
<name>A0A290Z546_9PSEU</name>
<dbReference type="InterPro" id="IPR009057">
    <property type="entry name" value="Homeodomain-like_sf"/>
</dbReference>
<evidence type="ECO:0000259" key="5">
    <source>
        <dbReference type="PROSITE" id="PS50977"/>
    </source>
</evidence>
<protein>
    <submittedName>
        <fullName evidence="6">TetR/AcrR family transcriptional regulator</fullName>
    </submittedName>
</protein>
<dbReference type="EMBL" id="CP023445">
    <property type="protein sequence ID" value="ATE54140.1"/>
    <property type="molecule type" value="Genomic_DNA"/>
</dbReference>
<dbReference type="PANTHER" id="PTHR30055:SF234">
    <property type="entry name" value="HTH-TYPE TRANSCRIPTIONAL REGULATOR BETI"/>
    <property type="match status" value="1"/>
</dbReference>
<evidence type="ECO:0000256" key="3">
    <source>
        <dbReference type="ARBA" id="ARBA00023163"/>
    </source>
</evidence>
<dbReference type="GO" id="GO:0003700">
    <property type="term" value="F:DNA-binding transcription factor activity"/>
    <property type="evidence" value="ECO:0007669"/>
    <property type="project" value="TreeGrafter"/>
</dbReference>